<dbReference type="STRING" id="392015.SAMN05421543_12342"/>
<name>A0A1I7L246_9BACL</name>
<dbReference type="Proteomes" id="UP000183508">
    <property type="component" value="Unassembled WGS sequence"/>
</dbReference>
<proteinExistence type="predicted"/>
<evidence type="ECO:0000313" key="2">
    <source>
        <dbReference type="Proteomes" id="UP000183508"/>
    </source>
</evidence>
<protein>
    <submittedName>
        <fullName evidence="1">Phage-related protein</fullName>
    </submittedName>
</protein>
<dbReference type="EMBL" id="FPBV01000023">
    <property type="protein sequence ID" value="SFV03800.1"/>
    <property type="molecule type" value="Genomic_DNA"/>
</dbReference>
<reference evidence="2" key="1">
    <citation type="submission" date="2016-10" db="EMBL/GenBank/DDBJ databases">
        <authorList>
            <person name="Varghese N."/>
        </authorList>
    </citation>
    <scope>NUCLEOTIDE SEQUENCE [LARGE SCALE GENOMIC DNA]</scope>
    <source>
        <strain evidence="2">DSM 17980</strain>
    </source>
</reference>
<dbReference type="InterPro" id="IPR009241">
    <property type="entry name" value="HigB-like"/>
</dbReference>
<keyword evidence="2" id="KW-1185">Reference proteome</keyword>
<dbReference type="OrthoDB" id="573082at2"/>
<evidence type="ECO:0000313" key="1">
    <source>
        <dbReference type="EMBL" id="SFV03800.1"/>
    </source>
</evidence>
<organism evidence="1 2">
    <name type="scientific">Alicyclobacillus macrosporangiidus</name>
    <dbReference type="NCBI Taxonomy" id="392015"/>
    <lineage>
        <taxon>Bacteria</taxon>
        <taxon>Bacillati</taxon>
        <taxon>Bacillota</taxon>
        <taxon>Bacilli</taxon>
        <taxon>Bacillales</taxon>
        <taxon>Alicyclobacillaceae</taxon>
        <taxon>Alicyclobacillus</taxon>
    </lineage>
</organism>
<dbReference type="Pfam" id="PF05973">
    <property type="entry name" value="Gp49"/>
    <property type="match status" value="1"/>
</dbReference>
<dbReference type="RefSeq" id="WP_074955589.1">
    <property type="nucleotide sequence ID" value="NZ_FPBV01000023.1"/>
</dbReference>
<sequence length="122" mass="14323">MTYDIVFYVDARGRSPVYEFLKDLSTKAAQGKKDAVSLKKQVDLHLEILKTYGTRIGEPYVDYLGDGIWELRPGSHRILFVAWSNGRFVLLHEFRKTTRKTPRREIEKAKRELADWIERHGK</sequence>
<accession>A0A1I7L246</accession>
<gene>
    <name evidence="1" type="ORF">SAMN05421543_12342</name>
</gene>
<dbReference type="AlphaFoldDB" id="A0A1I7L246"/>